<dbReference type="Pfam" id="PF01035">
    <property type="entry name" value="DNA_binding_1"/>
    <property type="match status" value="1"/>
</dbReference>
<comment type="caution">
    <text evidence="3">The sequence shown here is derived from an EMBL/GenBank/DDBJ whole genome shotgun (WGS) entry which is preliminary data.</text>
</comment>
<protein>
    <submittedName>
        <fullName evidence="3">MGMT family protein</fullName>
    </submittedName>
</protein>
<dbReference type="GO" id="GO:0003824">
    <property type="term" value="F:catalytic activity"/>
    <property type="evidence" value="ECO:0007669"/>
    <property type="project" value="InterPro"/>
</dbReference>
<sequence length="131" mass="14610">MRKKRTVEKTTSLRSKDGDTALQTQNFYAKVYALVRSVPKGKVTTYGAIAEALGAKCSARMVGYALHAAIGSDVPAHRVVNRFGALTGKHHFPHPDLMKQLLLEEGVSFNDDDTVKMEKHFYAFRRNKKAT</sequence>
<dbReference type="InterPro" id="IPR036388">
    <property type="entry name" value="WH-like_DNA-bd_sf"/>
</dbReference>
<organism evidence="3 4">
    <name type="scientific">Candidatus Thermochlorobacter aerophilus</name>
    <dbReference type="NCBI Taxonomy" id="1868324"/>
    <lineage>
        <taxon>Bacteria</taxon>
        <taxon>Pseudomonadati</taxon>
        <taxon>Chlorobiota</taxon>
        <taxon>Chlorobiia</taxon>
        <taxon>Chlorobiales</taxon>
        <taxon>Candidatus Thermochlorobacteriaceae</taxon>
        <taxon>Candidatus Thermochlorobacter</taxon>
    </lineage>
</organism>
<keyword evidence="1" id="KW-0227">DNA damage</keyword>
<dbReference type="Proteomes" id="UP000266389">
    <property type="component" value="Unassembled WGS sequence"/>
</dbReference>
<dbReference type="PANTHER" id="PTHR42942:SF1">
    <property type="entry name" value="ALKYLTRANSFERASE-LIKE PROTEIN 1"/>
    <property type="match status" value="1"/>
</dbReference>
<dbReference type="SUPFAM" id="SSF46767">
    <property type="entry name" value="Methylated DNA-protein cysteine methyltransferase, C-terminal domain"/>
    <property type="match status" value="1"/>
</dbReference>
<gene>
    <name evidence="3" type="ORF">D0433_10055</name>
</gene>
<dbReference type="InterPro" id="IPR036217">
    <property type="entry name" value="MethylDNA_cys_MeTrfase_DNAb"/>
</dbReference>
<dbReference type="InterPro" id="IPR052520">
    <property type="entry name" value="ATL_DNA_repair"/>
</dbReference>
<dbReference type="AlphaFoldDB" id="A0A395LYU5"/>
<name>A0A395LYU5_9BACT</name>
<dbReference type="Gene3D" id="1.10.10.10">
    <property type="entry name" value="Winged helix-like DNA-binding domain superfamily/Winged helix DNA-binding domain"/>
    <property type="match status" value="1"/>
</dbReference>
<dbReference type="EMBL" id="PHFL01000060">
    <property type="protein sequence ID" value="RFM23700.1"/>
    <property type="molecule type" value="Genomic_DNA"/>
</dbReference>
<evidence type="ECO:0000256" key="1">
    <source>
        <dbReference type="ARBA" id="ARBA00022763"/>
    </source>
</evidence>
<dbReference type="GO" id="GO:0006281">
    <property type="term" value="P:DNA repair"/>
    <property type="evidence" value="ECO:0007669"/>
    <property type="project" value="InterPro"/>
</dbReference>
<reference evidence="3 4" key="1">
    <citation type="journal article" date="2011" name="ISME J.">
        <title>Community ecology of hot spring cyanobacterial mats: predominant populations and their functional potential.</title>
        <authorList>
            <person name="Klatt C.G."/>
            <person name="Wood J.M."/>
            <person name="Rusch D.B."/>
            <person name="Bateson M.M."/>
            <person name="Hamamura N."/>
            <person name="Heidelberg J.F."/>
            <person name="Grossman A.R."/>
            <person name="Bhaya D."/>
            <person name="Cohan F.M."/>
            <person name="Kuhl M."/>
            <person name="Bryant D.A."/>
            <person name="Ward D.M."/>
        </authorList>
    </citation>
    <scope>NUCLEOTIDE SEQUENCE [LARGE SCALE GENOMIC DNA]</scope>
    <source>
        <strain evidence="3">OS</strain>
    </source>
</reference>
<dbReference type="PANTHER" id="PTHR42942">
    <property type="entry name" value="6-O-METHYLGUANINE DNA METHYLTRANSFERASE"/>
    <property type="match status" value="1"/>
</dbReference>
<dbReference type="InterPro" id="IPR014048">
    <property type="entry name" value="MethylDNA_cys_MeTrfase_DNA-bd"/>
</dbReference>
<proteinExistence type="predicted"/>
<feature type="domain" description="Methylated-DNA-[protein]-cysteine S-methyltransferase DNA binding" evidence="2">
    <location>
        <begin position="26"/>
        <end position="107"/>
    </location>
</feature>
<evidence type="ECO:0000313" key="3">
    <source>
        <dbReference type="EMBL" id="RFM23700.1"/>
    </source>
</evidence>
<evidence type="ECO:0000259" key="2">
    <source>
        <dbReference type="Pfam" id="PF01035"/>
    </source>
</evidence>
<dbReference type="CDD" id="cd06445">
    <property type="entry name" value="ATase"/>
    <property type="match status" value="1"/>
</dbReference>
<accession>A0A395LYU5</accession>
<evidence type="ECO:0000313" key="4">
    <source>
        <dbReference type="Proteomes" id="UP000266389"/>
    </source>
</evidence>